<dbReference type="InterPro" id="IPR005471">
    <property type="entry name" value="Tscrpt_reg_IclR_N"/>
</dbReference>
<dbReference type="InterPro" id="IPR036388">
    <property type="entry name" value="WH-like_DNA-bd_sf"/>
</dbReference>
<feature type="domain" description="IclR-ED" evidence="5">
    <location>
        <begin position="72"/>
        <end position="255"/>
    </location>
</feature>
<accession>A0A0L1JLT7</accession>
<dbReference type="InterPro" id="IPR029016">
    <property type="entry name" value="GAF-like_dom_sf"/>
</dbReference>
<evidence type="ECO:0000256" key="2">
    <source>
        <dbReference type="ARBA" id="ARBA00023125"/>
    </source>
</evidence>
<evidence type="ECO:0000313" key="7">
    <source>
        <dbReference type="Proteomes" id="UP000036938"/>
    </source>
</evidence>
<dbReference type="GO" id="GO:0045892">
    <property type="term" value="P:negative regulation of DNA-templated transcription"/>
    <property type="evidence" value="ECO:0007669"/>
    <property type="project" value="TreeGrafter"/>
</dbReference>
<dbReference type="PROSITE" id="PS51077">
    <property type="entry name" value="HTH_ICLR"/>
    <property type="match status" value="1"/>
</dbReference>
<dbReference type="PANTHER" id="PTHR30136:SF7">
    <property type="entry name" value="HTH-TYPE TRANSCRIPTIONAL REGULATOR KDGR-RELATED"/>
    <property type="match status" value="1"/>
</dbReference>
<dbReference type="RefSeq" id="WP_050532073.1">
    <property type="nucleotide sequence ID" value="NZ_AQQZ01000008.1"/>
</dbReference>
<proteinExistence type="predicted"/>
<dbReference type="PROSITE" id="PS51078">
    <property type="entry name" value="ICLR_ED"/>
    <property type="match status" value="1"/>
</dbReference>
<dbReference type="SUPFAM" id="SSF55781">
    <property type="entry name" value="GAF domain-like"/>
    <property type="match status" value="1"/>
</dbReference>
<dbReference type="Pfam" id="PF09339">
    <property type="entry name" value="HTH_IclR"/>
    <property type="match status" value="1"/>
</dbReference>
<gene>
    <name evidence="6" type="ORF">ATO11_16865</name>
</gene>
<keyword evidence="1" id="KW-0805">Transcription regulation</keyword>
<dbReference type="Proteomes" id="UP000036938">
    <property type="component" value="Unassembled WGS sequence"/>
</dbReference>
<organism evidence="6 7">
    <name type="scientific">Pseudaestuariivita atlantica</name>
    <dbReference type="NCBI Taxonomy" id="1317121"/>
    <lineage>
        <taxon>Bacteria</taxon>
        <taxon>Pseudomonadati</taxon>
        <taxon>Pseudomonadota</taxon>
        <taxon>Alphaproteobacteria</taxon>
        <taxon>Rhodobacterales</taxon>
        <taxon>Paracoccaceae</taxon>
        <taxon>Pseudaestuariivita</taxon>
    </lineage>
</organism>
<dbReference type="OrthoDB" id="6057486at2"/>
<keyword evidence="2" id="KW-0238">DNA-binding</keyword>
<dbReference type="GO" id="GO:0003677">
    <property type="term" value="F:DNA binding"/>
    <property type="evidence" value="ECO:0007669"/>
    <property type="project" value="UniProtKB-KW"/>
</dbReference>
<evidence type="ECO:0000256" key="3">
    <source>
        <dbReference type="ARBA" id="ARBA00023163"/>
    </source>
</evidence>
<evidence type="ECO:0008006" key="8">
    <source>
        <dbReference type="Google" id="ProtNLM"/>
    </source>
</evidence>
<evidence type="ECO:0000259" key="5">
    <source>
        <dbReference type="PROSITE" id="PS51078"/>
    </source>
</evidence>
<keyword evidence="7" id="KW-1185">Reference proteome</keyword>
<dbReference type="InterPro" id="IPR014757">
    <property type="entry name" value="Tscrpt_reg_IclR_C"/>
</dbReference>
<name>A0A0L1JLT7_9RHOB</name>
<dbReference type="EMBL" id="AQQZ01000008">
    <property type="protein sequence ID" value="KNG92682.1"/>
    <property type="molecule type" value="Genomic_DNA"/>
</dbReference>
<dbReference type="PANTHER" id="PTHR30136">
    <property type="entry name" value="HELIX-TURN-HELIX TRANSCRIPTIONAL REGULATOR, ICLR FAMILY"/>
    <property type="match status" value="1"/>
</dbReference>
<reference evidence="6 7" key="1">
    <citation type="journal article" date="2015" name="Int. J. Syst. Evol. Microbiol.">
        <title>Aestuariivita atlantica sp. nov., isolated from deep sea sediment of the Atlantic Ocean.</title>
        <authorList>
            <person name="Li G."/>
            <person name="Lai Q."/>
            <person name="Du Y."/>
            <person name="Liu X."/>
            <person name="Sun F."/>
            <person name="Shao Z."/>
        </authorList>
    </citation>
    <scope>NUCLEOTIDE SEQUENCE [LARGE SCALE GENOMIC DNA]</scope>
    <source>
        <strain evidence="6 7">22II-S11-z3</strain>
    </source>
</reference>
<evidence type="ECO:0000313" key="6">
    <source>
        <dbReference type="EMBL" id="KNG92682.1"/>
    </source>
</evidence>
<keyword evidence="3" id="KW-0804">Transcription</keyword>
<comment type="caution">
    <text evidence="6">The sequence shown here is derived from an EMBL/GenBank/DDBJ whole genome shotgun (WGS) entry which is preliminary data.</text>
</comment>
<dbReference type="GO" id="GO:0003700">
    <property type="term" value="F:DNA-binding transcription factor activity"/>
    <property type="evidence" value="ECO:0007669"/>
    <property type="project" value="TreeGrafter"/>
</dbReference>
<dbReference type="InterPro" id="IPR050707">
    <property type="entry name" value="HTH_MetabolicPath_Reg"/>
</dbReference>
<dbReference type="STRING" id="1317121.ATO11_16865"/>
<dbReference type="Pfam" id="PF01614">
    <property type="entry name" value="IclR_C"/>
    <property type="match status" value="1"/>
</dbReference>
<dbReference type="InterPro" id="IPR036390">
    <property type="entry name" value="WH_DNA-bd_sf"/>
</dbReference>
<dbReference type="SMART" id="SM00346">
    <property type="entry name" value="HTH_ICLR"/>
    <property type="match status" value="1"/>
</dbReference>
<dbReference type="AlphaFoldDB" id="A0A0L1JLT7"/>
<feature type="domain" description="HTH iclR-type" evidence="4">
    <location>
        <begin position="9"/>
        <end position="71"/>
    </location>
</feature>
<protein>
    <recommendedName>
        <fullName evidence="8">IclR family transcriptional regulator</fullName>
    </recommendedName>
</protein>
<evidence type="ECO:0000256" key="1">
    <source>
        <dbReference type="ARBA" id="ARBA00023015"/>
    </source>
</evidence>
<sequence>MEGSGKYRAPALDKGLDILELLAAAPSSMSQAEIAKDLGRTPNEIYRMLDTLVRRHYVTRSPEGDRYMLSLKLLELAHQNPPHRRILDIAEPLMRAMCIEAEQSAHLVRWEDGDVVIVSSFSAPGNWRQSLRTGSVIGLYNTGSGRVIAAFQPPETCLQMIRDHALVPGEAEAAKADFLKDMEAIRVRGYLVEPSGTVRGTTNISFPILGPTGNAIAALTCPFIERIDGYAAPGLDDVTGIVGAAAREIGRQIAGA</sequence>
<dbReference type="PATRIC" id="fig|1317121.7.peg.4105"/>
<dbReference type="SUPFAM" id="SSF46785">
    <property type="entry name" value="Winged helix' DNA-binding domain"/>
    <property type="match status" value="1"/>
</dbReference>
<dbReference type="Gene3D" id="1.10.10.10">
    <property type="entry name" value="Winged helix-like DNA-binding domain superfamily/Winged helix DNA-binding domain"/>
    <property type="match status" value="1"/>
</dbReference>
<evidence type="ECO:0000259" key="4">
    <source>
        <dbReference type="PROSITE" id="PS51077"/>
    </source>
</evidence>
<dbReference type="Gene3D" id="3.30.450.40">
    <property type="match status" value="1"/>
</dbReference>